<gene>
    <name evidence="1" type="ORF">Cch01nite_34540</name>
</gene>
<evidence type="ECO:0000313" key="2">
    <source>
        <dbReference type="Proteomes" id="UP000632740"/>
    </source>
</evidence>
<sequence length="307" mass="32389">MTSTKELTARLTELVGDVPDVTEVVELAALRPEAVLRRNEKVLADLAGTAGITLDVAKGGEQLKERTVYRGEDGGRAVTFHASGAFTLCSGVDPLEDLFAQVEPDDVLRKAVDSVADKLGLTGLVDKEDALAFERLWKLKAAGADREGKLSDPVLTRAVGAYRQSVRDLPVLGRASASVEVTGSGALSALTVTLRRFAGDGGGQTIDKARSRRPEEAAADIAARVSKMLGGQEEDVVLDAQSFAFGYLSLGRRRAQALLAPMYVAAITVDGGPERERSAHVVAVAGSEQQYLKLPTGVRPAAAPRVA</sequence>
<dbReference type="RefSeq" id="WP_203757749.1">
    <property type="nucleotide sequence ID" value="NZ_BONK01000013.1"/>
</dbReference>
<dbReference type="Proteomes" id="UP000632740">
    <property type="component" value="Unassembled WGS sequence"/>
</dbReference>
<keyword evidence="2" id="KW-1185">Reference proteome</keyword>
<dbReference type="AlphaFoldDB" id="A0A919U0D5"/>
<protein>
    <submittedName>
        <fullName evidence="1">Uncharacterized protein</fullName>
    </submittedName>
</protein>
<evidence type="ECO:0000313" key="1">
    <source>
        <dbReference type="EMBL" id="GIG22730.1"/>
    </source>
</evidence>
<organism evidence="1 2">
    <name type="scientific">Cellulomonas chitinilytica</name>
    <dbReference type="NCBI Taxonomy" id="398759"/>
    <lineage>
        <taxon>Bacteria</taxon>
        <taxon>Bacillati</taxon>
        <taxon>Actinomycetota</taxon>
        <taxon>Actinomycetes</taxon>
        <taxon>Micrococcales</taxon>
        <taxon>Cellulomonadaceae</taxon>
        <taxon>Cellulomonas</taxon>
    </lineage>
</organism>
<name>A0A919U0D5_9CELL</name>
<comment type="caution">
    <text evidence="1">The sequence shown here is derived from an EMBL/GenBank/DDBJ whole genome shotgun (WGS) entry which is preliminary data.</text>
</comment>
<accession>A0A919U0D5</accession>
<proteinExistence type="predicted"/>
<dbReference type="EMBL" id="BONK01000013">
    <property type="protein sequence ID" value="GIG22730.1"/>
    <property type="molecule type" value="Genomic_DNA"/>
</dbReference>
<reference evidence="1" key="1">
    <citation type="submission" date="2021-01" db="EMBL/GenBank/DDBJ databases">
        <title>Whole genome shotgun sequence of Cellulomonas chitinilytica NBRC 110799.</title>
        <authorList>
            <person name="Komaki H."/>
            <person name="Tamura T."/>
        </authorList>
    </citation>
    <scope>NUCLEOTIDE SEQUENCE</scope>
    <source>
        <strain evidence="1">NBRC 110799</strain>
    </source>
</reference>